<feature type="compositionally biased region" description="Low complexity" evidence="1">
    <location>
        <begin position="15"/>
        <end position="25"/>
    </location>
</feature>
<dbReference type="PANTHER" id="PTHR23242:SF9">
    <property type="entry name" value="TRANSCRIPTION FACTOR HOXA13"/>
    <property type="match status" value="1"/>
</dbReference>
<feature type="compositionally biased region" description="Polar residues" evidence="1">
    <location>
        <begin position="1"/>
        <end position="12"/>
    </location>
</feature>
<dbReference type="RefSeq" id="XP_045959163.1">
    <property type="nucleotide sequence ID" value="XM_046097952.1"/>
</dbReference>
<evidence type="ECO:0008006" key="4">
    <source>
        <dbReference type="Google" id="ProtNLM"/>
    </source>
</evidence>
<reference evidence="2" key="1">
    <citation type="journal article" date="2021" name="Nat. Commun.">
        <title>Genetic determinants of endophytism in the Arabidopsis root mycobiome.</title>
        <authorList>
            <person name="Mesny F."/>
            <person name="Miyauchi S."/>
            <person name="Thiergart T."/>
            <person name="Pickel B."/>
            <person name="Atanasova L."/>
            <person name="Karlsson M."/>
            <person name="Huettel B."/>
            <person name="Barry K.W."/>
            <person name="Haridas S."/>
            <person name="Chen C."/>
            <person name="Bauer D."/>
            <person name="Andreopoulos W."/>
            <person name="Pangilinan J."/>
            <person name="LaButti K."/>
            <person name="Riley R."/>
            <person name="Lipzen A."/>
            <person name="Clum A."/>
            <person name="Drula E."/>
            <person name="Henrissat B."/>
            <person name="Kohler A."/>
            <person name="Grigoriev I.V."/>
            <person name="Martin F.M."/>
            <person name="Hacquard S."/>
        </authorList>
    </citation>
    <scope>NUCLEOTIDE SEQUENCE</scope>
    <source>
        <strain evidence="2">MPI-SDFR-AT-0073</strain>
    </source>
</reference>
<feature type="compositionally biased region" description="Low complexity" evidence="1">
    <location>
        <begin position="703"/>
        <end position="724"/>
    </location>
</feature>
<accession>A0A9P8UMM3</accession>
<dbReference type="GeneID" id="70126844"/>
<feature type="region of interest" description="Disordered" evidence="1">
    <location>
        <begin position="330"/>
        <end position="351"/>
    </location>
</feature>
<comment type="caution">
    <text evidence="2">The sequence shown here is derived from an EMBL/GenBank/DDBJ whole genome shotgun (WGS) entry which is preliminary data.</text>
</comment>
<keyword evidence="3" id="KW-1185">Reference proteome</keyword>
<evidence type="ECO:0000256" key="1">
    <source>
        <dbReference type="SAM" id="MobiDB-lite"/>
    </source>
</evidence>
<dbReference type="AlphaFoldDB" id="A0A9P8UMM3"/>
<feature type="compositionally biased region" description="Polar residues" evidence="1">
    <location>
        <begin position="33"/>
        <end position="45"/>
    </location>
</feature>
<sequence length="1180" mass="125210">MDGKANSHTNGSLNGGNKTTNGVNNAISRHSHSATPRRNTPSAKSNSSVLSRLLSLAARLSIWYSILTLLFRCPATLEACNETTPKVCKPYFQLKQAVTPHVTPYYDVYAAPYVDLAKPYYDTVDRAVVTPARTYAVKYGGPQLQKAQALGQSQWEKSLQPQLLKYQSLAKTQYDQTVAPHVNKASDIVAPYYDIARINAFQTYHELVVPSYYFVQPYALRGYNHASVFTTKTAVPSTLWAWNKTYVFLDSTVWPHVRHVYAAKVEPQLHRIGDRLGRYRGIKSKSTEDTVTHATQAVKSTFTKPSASIAATTAPAETTVDVEPTFASVPTAAESEAPSPTADTNVDETPVTLSKQEIKDKAAKEVADDLELWQGKFTKAADEGASEIEERIETLANEVIEGEVRGKGLPLVSELNTTVANEIAGLKKTILSILNKHKENGSPDQFEDEVSTAVRSAGLKIKDKAQGIRTWRESYEQQVEVAVTHAAQDHVRILESIRDLALQKIGMKWAWMDGVTYKHWQKFHELREKFDEWVEDLKRLVVTHPGLKEAQIAGSDVEAQGMAIAGEAARELASLKQVAAWKAVAGDYTDDFDASTTKRAAEAARQQAAEAAEAIKNAAASVQEGAQKVAGKLENHVKSASESVGEGVSSVIPKGTSTKTISADETVTATVSLSEANDENETSAIPALESLTGEPTHRATDLASDAAETETPASAPEATSAASEQPLPTSDELNGPEQIEEDIVVTPDAPDYEPPVQSATTTIKPALFGAAAQSVPSRQPILDIDTDDIGSSISSAASAVQSDYPHSITSAAQSAYTAAIAEAANQYSRALSAVSVQISGEPKPAHEQALSSVSSAYFGALAAANSRLNDAVSAGSDAVYGSSTTGWTDALPTIPSVPSLDWERVQSIAQQNFDDSIQWAGENYESAKVAIGLAEPTPSTAAERVQKLSDQAKHNYYAGLGVAHARYSEFIAAASTAMSSLTATPTPTDVQGSASSIASVATESAGSVVSIAGESVSSAAAAASDAASSLASSVGDATSNAGDSIAENWDYLVSQVSSQIYGVPTPTPWYENFYAAASDYAASATNVAADYASHAGEYAAEQYAIVASYISELIVGKEPTFSESVSSRLSELYGLASATAASAASHVTDNVASAASAAVEAASTATEGLKEKVENLRDEL</sequence>
<organism evidence="2 3">
    <name type="scientific">Truncatella angustata</name>
    <dbReference type="NCBI Taxonomy" id="152316"/>
    <lineage>
        <taxon>Eukaryota</taxon>
        <taxon>Fungi</taxon>
        <taxon>Dikarya</taxon>
        <taxon>Ascomycota</taxon>
        <taxon>Pezizomycotina</taxon>
        <taxon>Sordariomycetes</taxon>
        <taxon>Xylariomycetidae</taxon>
        <taxon>Amphisphaeriales</taxon>
        <taxon>Sporocadaceae</taxon>
        <taxon>Truncatella</taxon>
    </lineage>
</organism>
<feature type="region of interest" description="Disordered" evidence="1">
    <location>
        <begin position="1"/>
        <end position="45"/>
    </location>
</feature>
<gene>
    <name evidence="2" type="ORF">BKA67DRAFT_517891</name>
</gene>
<protein>
    <recommendedName>
        <fullName evidence="4">Transcription factor hoxa13</fullName>
    </recommendedName>
</protein>
<dbReference type="Proteomes" id="UP000758603">
    <property type="component" value="Unassembled WGS sequence"/>
</dbReference>
<evidence type="ECO:0000313" key="3">
    <source>
        <dbReference type="Proteomes" id="UP000758603"/>
    </source>
</evidence>
<feature type="region of interest" description="Disordered" evidence="1">
    <location>
        <begin position="673"/>
        <end position="736"/>
    </location>
</feature>
<dbReference type="EMBL" id="JAGPXC010000004">
    <property type="protein sequence ID" value="KAH6654893.1"/>
    <property type="molecule type" value="Genomic_DNA"/>
</dbReference>
<dbReference type="OrthoDB" id="3260408at2759"/>
<name>A0A9P8UMM3_9PEZI</name>
<evidence type="ECO:0000313" key="2">
    <source>
        <dbReference type="EMBL" id="KAH6654893.1"/>
    </source>
</evidence>
<proteinExistence type="predicted"/>
<dbReference type="PANTHER" id="PTHR23242">
    <property type="entry name" value="TRANSCRIPTION FACTOR HOXA13"/>
    <property type="match status" value="1"/>
</dbReference>